<proteinExistence type="predicted"/>
<sequence length="63" mass="7232">METKITSGKGEEYSTPKSLSEELFSKKESIKKKVKDKNLQLKNLLKTNLELLKSNDINSMLLF</sequence>
<gene>
    <name evidence="1" type="ORF">EG849_13355</name>
</gene>
<comment type="caution">
    <text evidence="1">The sequence shown here is derived from an EMBL/GenBank/DDBJ whole genome shotgun (WGS) entry which is preliminary data.</text>
</comment>
<keyword evidence="2" id="KW-1185">Reference proteome</keyword>
<reference evidence="1 2" key="1">
    <citation type="submission" date="2018-11" db="EMBL/GenBank/DDBJ databases">
        <title>Flavobacterium sp. nov., YIM 102600 draft genome.</title>
        <authorList>
            <person name="Li G."/>
            <person name="Jiang Y."/>
        </authorList>
    </citation>
    <scope>NUCLEOTIDE SEQUENCE [LARGE SCALE GENOMIC DNA]</scope>
    <source>
        <strain evidence="1 2">YIM 102600</strain>
    </source>
</reference>
<name>A0A3P3W2D1_9FLAO</name>
<dbReference type="RefSeq" id="WP_125013597.1">
    <property type="nucleotide sequence ID" value="NZ_RQVR01000018.1"/>
</dbReference>
<evidence type="ECO:0000313" key="1">
    <source>
        <dbReference type="EMBL" id="RRJ89251.1"/>
    </source>
</evidence>
<protein>
    <submittedName>
        <fullName evidence="1">Uncharacterized protein</fullName>
    </submittedName>
</protein>
<evidence type="ECO:0000313" key="2">
    <source>
        <dbReference type="Proteomes" id="UP000271937"/>
    </source>
</evidence>
<organism evidence="1 2">
    <name type="scientific">Flavobacterium macacae</name>
    <dbReference type="NCBI Taxonomy" id="2488993"/>
    <lineage>
        <taxon>Bacteria</taxon>
        <taxon>Pseudomonadati</taxon>
        <taxon>Bacteroidota</taxon>
        <taxon>Flavobacteriia</taxon>
        <taxon>Flavobacteriales</taxon>
        <taxon>Flavobacteriaceae</taxon>
        <taxon>Flavobacterium</taxon>
    </lineage>
</organism>
<dbReference type="AlphaFoldDB" id="A0A3P3W2D1"/>
<dbReference type="EMBL" id="RQVR01000018">
    <property type="protein sequence ID" value="RRJ89251.1"/>
    <property type="molecule type" value="Genomic_DNA"/>
</dbReference>
<accession>A0A3P3W2D1</accession>
<dbReference type="Proteomes" id="UP000271937">
    <property type="component" value="Unassembled WGS sequence"/>
</dbReference>